<keyword evidence="5" id="KW-0539">Nucleus</keyword>
<evidence type="ECO:0000256" key="5">
    <source>
        <dbReference type="ARBA" id="ARBA00023242"/>
    </source>
</evidence>
<dbReference type="PROSITE" id="PS50064">
    <property type="entry name" value="ZF_PARP_2"/>
    <property type="match status" value="1"/>
</dbReference>
<keyword evidence="2" id="KW-0479">Metal-binding</keyword>
<proteinExistence type="predicted"/>
<feature type="compositionally biased region" description="Basic and acidic residues" evidence="6">
    <location>
        <begin position="178"/>
        <end position="212"/>
    </location>
</feature>
<protein>
    <submittedName>
        <fullName evidence="9">Uncharacterized protein LOC101855960</fullName>
    </submittedName>
</protein>
<comment type="subcellular location">
    <subcellularLocation>
        <location evidence="1">Nucleus</location>
    </subcellularLocation>
</comment>
<evidence type="ECO:0000256" key="4">
    <source>
        <dbReference type="ARBA" id="ARBA00022833"/>
    </source>
</evidence>
<reference evidence="9" key="1">
    <citation type="submission" date="2025-08" db="UniProtKB">
        <authorList>
            <consortium name="RefSeq"/>
        </authorList>
    </citation>
    <scope>IDENTIFICATION</scope>
</reference>
<evidence type="ECO:0000259" key="7">
    <source>
        <dbReference type="PROSITE" id="PS50064"/>
    </source>
</evidence>
<feature type="region of interest" description="Disordered" evidence="6">
    <location>
        <begin position="113"/>
        <end position="222"/>
    </location>
</feature>
<evidence type="ECO:0000313" key="8">
    <source>
        <dbReference type="Proteomes" id="UP000694888"/>
    </source>
</evidence>
<evidence type="ECO:0000256" key="1">
    <source>
        <dbReference type="ARBA" id="ARBA00004123"/>
    </source>
</evidence>
<keyword evidence="4" id="KW-0862">Zinc</keyword>
<sequence length="260" mass="29620">MEKPLFRVDNAKSQMSVCKTCCKVIAFRALRIGVTDYNEGRLNDLTCSPGWNHVDCFYRRSSYLWWMKHLVRNYPTHLVGYNALSNENKSRIKKHMVELEGRDITRPRCSDPEYFYSDSEEDEDFTPAPTKQRKMNEITAQKDNKKTKKSAIPGAASALESEDGPSAKRKNSKKQKMGHIDSNKDGGTHWTPQKELRPTASKDDTLEKKPEAKNNNNTVPGDEDINVQVAYISGDIYARVKTPLSYNGHFVSLISYQAGY</sequence>
<name>A0ABM0JVL8_APLCA</name>
<evidence type="ECO:0000313" key="9">
    <source>
        <dbReference type="RefSeq" id="XP_005102584.2"/>
    </source>
</evidence>
<gene>
    <name evidence="9" type="primary">LOC101855960</name>
</gene>
<dbReference type="InterPro" id="IPR001510">
    <property type="entry name" value="Znf_PARP"/>
</dbReference>
<dbReference type="RefSeq" id="XP_005102584.2">
    <property type="nucleotide sequence ID" value="XM_005102527.3"/>
</dbReference>
<feature type="compositionally biased region" description="Basic residues" evidence="6">
    <location>
        <begin position="167"/>
        <end position="177"/>
    </location>
</feature>
<accession>A0ABM0JVL8</accession>
<dbReference type="Pfam" id="PF00645">
    <property type="entry name" value="zf-PARP"/>
    <property type="match status" value="1"/>
</dbReference>
<dbReference type="InterPro" id="IPR036957">
    <property type="entry name" value="Znf_PARP_sf"/>
</dbReference>
<feature type="domain" description="PARP-type" evidence="7">
    <location>
        <begin position="6"/>
        <end position="100"/>
    </location>
</feature>
<dbReference type="SMART" id="SM01336">
    <property type="entry name" value="zf-PARP"/>
    <property type="match status" value="1"/>
</dbReference>
<keyword evidence="8" id="KW-1185">Reference proteome</keyword>
<organism evidence="8 9">
    <name type="scientific">Aplysia californica</name>
    <name type="common">California sea hare</name>
    <dbReference type="NCBI Taxonomy" id="6500"/>
    <lineage>
        <taxon>Eukaryota</taxon>
        <taxon>Metazoa</taxon>
        <taxon>Spiralia</taxon>
        <taxon>Lophotrochozoa</taxon>
        <taxon>Mollusca</taxon>
        <taxon>Gastropoda</taxon>
        <taxon>Heterobranchia</taxon>
        <taxon>Euthyneura</taxon>
        <taxon>Tectipleura</taxon>
        <taxon>Aplysiida</taxon>
        <taxon>Aplysioidea</taxon>
        <taxon>Aplysiidae</taxon>
        <taxon>Aplysia</taxon>
    </lineage>
</organism>
<dbReference type="SUPFAM" id="SSF57716">
    <property type="entry name" value="Glucocorticoid receptor-like (DNA-binding domain)"/>
    <property type="match status" value="1"/>
</dbReference>
<dbReference type="GeneID" id="101855960"/>
<evidence type="ECO:0000256" key="2">
    <source>
        <dbReference type="ARBA" id="ARBA00022723"/>
    </source>
</evidence>
<feature type="compositionally biased region" description="Basic and acidic residues" evidence="6">
    <location>
        <begin position="134"/>
        <end position="144"/>
    </location>
</feature>
<dbReference type="Proteomes" id="UP000694888">
    <property type="component" value="Unplaced"/>
</dbReference>
<keyword evidence="3" id="KW-0863">Zinc-finger</keyword>
<dbReference type="Gene3D" id="3.30.1740.10">
    <property type="entry name" value="Zinc finger, PARP-type"/>
    <property type="match status" value="1"/>
</dbReference>
<evidence type="ECO:0000256" key="3">
    <source>
        <dbReference type="ARBA" id="ARBA00022771"/>
    </source>
</evidence>
<evidence type="ECO:0000256" key="6">
    <source>
        <dbReference type="SAM" id="MobiDB-lite"/>
    </source>
</evidence>